<sequence>MLGVIGEGEGLTGVFALAVGEEGVGTGAGEIVSVLQAASHPSKNARTAKVDWFFIEFLDKVISHK</sequence>
<proteinExistence type="predicted"/>
<dbReference type="Proteomes" id="UP000601736">
    <property type="component" value="Unassembled WGS sequence"/>
</dbReference>
<comment type="caution">
    <text evidence="1">The sequence shown here is derived from an EMBL/GenBank/DDBJ whole genome shotgun (WGS) entry which is preliminary data.</text>
</comment>
<evidence type="ECO:0000313" key="2">
    <source>
        <dbReference type="Proteomes" id="UP000601736"/>
    </source>
</evidence>
<gene>
    <name evidence="1" type="ORF">NMYAN_60004</name>
</gene>
<name>A0A8H8Z3S6_9PROT</name>
<dbReference type="AlphaFoldDB" id="A0A8H8Z3S6"/>
<evidence type="ECO:0000313" key="1">
    <source>
        <dbReference type="EMBL" id="CAE6516041.1"/>
    </source>
</evidence>
<protein>
    <submittedName>
        <fullName evidence="1">Uncharacterized protein</fullName>
    </submittedName>
</protein>
<organism evidence="1 2">
    <name type="scientific">Nitrosomonas nitrosa</name>
    <dbReference type="NCBI Taxonomy" id="52442"/>
    <lineage>
        <taxon>Bacteria</taxon>
        <taxon>Pseudomonadati</taxon>
        <taxon>Pseudomonadota</taxon>
        <taxon>Betaproteobacteria</taxon>
        <taxon>Nitrosomonadales</taxon>
        <taxon>Nitrosomonadaceae</taxon>
        <taxon>Nitrosomonas</taxon>
    </lineage>
</organism>
<reference evidence="1" key="1">
    <citation type="submission" date="2021-02" db="EMBL/GenBank/DDBJ databases">
        <authorList>
            <person name="Han P."/>
        </authorList>
    </citation>
    <scope>NUCLEOTIDE SEQUENCE</scope>
    <source>
        <strain evidence="1">Nitrosomonas nitrosa 18-3D</strain>
    </source>
</reference>
<dbReference type="EMBL" id="CAJNAP010000052">
    <property type="protein sequence ID" value="CAE6516041.1"/>
    <property type="molecule type" value="Genomic_DNA"/>
</dbReference>
<accession>A0A8H8Z3S6</accession>